<name>A0A379B3U7_9PAST</name>
<dbReference type="InterPro" id="IPR007494">
    <property type="entry name" value="Glutaredoxin2_C"/>
</dbReference>
<dbReference type="SUPFAM" id="SSF47616">
    <property type="entry name" value="GST C-terminal domain-like"/>
    <property type="match status" value="1"/>
</dbReference>
<feature type="domain" description="GST N-terminal" evidence="1">
    <location>
        <begin position="1"/>
        <end position="77"/>
    </location>
</feature>
<keyword evidence="3" id="KW-1185">Reference proteome</keyword>
<accession>A0A379B3U7</accession>
<dbReference type="AlphaFoldDB" id="A0A379B3U7"/>
<dbReference type="CDD" id="cd03199">
    <property type="entry name" value="GST_C_GRX2"/>
    <property type="match status" value="1"/>
</dbReference>
<organism evidence="2 3">
    <name type="scientific">[Pasteurella] mairii</name>
    <dbReference type="NCBI Taxonomy" id="757"/>
    <lineage>
        <taxon>Bacteria</taxon>
        <taxon>Pseudomonadati</taxon>
        <taxon>Pseudomonadota</taxon>
        <taxon>Gammaproteobacteria</taxon>
        <taxon>Pasteurellales</taxon>
        <taxon>Pasteurellaceae</taxon>
    </lineage>
</organism>
<dbReference type="Gene3D" id="1.20.1050.10">
    <property type="match status" value="1"/>
</dbReference>
<proteinExistence type="predicted"/>
<dbReference type="InterPro" id="IPR011901">
    <property type="entry name" value="Grx2"/>
</dbReference>
<evidence type="ECO:0000313" key="3">
    <source>
        <dbReference type="Proteomes" id="UP000254280"/>
    </source>
</evidence>
<dbReference type="Proteomes" id="UP000254280">
    <property type="component" value="Unassembled WGS sequence"/>
</dbReference>
<dbReference type="NCBIfam" id="NF007702">
    <property type="entry name" value="PRK10387.1"/>
    <property type="match status" value="1"/>
</dbReference>
<dbReference type="SUPFAM" id="SSF52833">
    <property type="entry name" value="Thioredoxin-like"/>
    <property type="match status" value="1"/>
</dbReference>
<dbReference type="SFLD" id="SFLDG01183">
    <property type="entry name" value="Grx2-like"/>
    <property type="match status" value="1"/>
</dbReference>
<dbReference type="PROSITE" id="PS00195">
    <property type="entry name" value="GLUTAREDOXIN_1"/>
    <property type="match status" value="1"/>
</dbReference>
<dbReference type="SFLD" id="SFLDS00019">
    <property type="entry name" value="Glutathione_Transferase_(cytos"/>
    <property type="match status" value="1"/>
</dbReference>
<dbReference type="Gene3D" id="3.40.30.10">
    <property type="entry name" value="Glutaredoxin"/>
    <property type="match status" value="1"/>
</dbReference>
<dbReference type="NCBIfam" id="TIGR02182">
    <property type="entry name" value="GRXB"/>
    <property type="match status" value="1"/>
</dbReference>
<sequence length="215" mass="24500">MKLYVYDHCPFCVRARMIFGLKNQAVELITLPYDDEKTPTDLVGKKVLPILVKEDGSAMPESLDIVHYADAFYGEKSLSPTVRPEIEAWMKNVGSYYNNLLMSRFVRLGLGEYATQSAVDYFVKKKSEHFGDFAELFAQSPQYLARLQQDLHELAPLILRAESAGEQLSEEDILLFPMLRNLTCVKGVVFPEKVLNYIQTMANLSRVALYFDQAI</sequence>
<dbReference type="InterPro" id="IPR036282">
    <property type="entry name" value="Glutathione-S-Trfase_C_sf"/>
</dbReference>
<gene>
    <name evidence="2" type="primary">grxB</name>
    <name evidence="2" type="ORF">NCTC10699_00896</name>
</gene>
<dbReference type="InterPro" id="IPR004045">
    <property type="entry name" value="Glutathione_S-Trfase_N"/>
</dbReference>
<dbReference type="PROSITE" id="PS50404">
    <property type="entry name" value="GST_NTER"/>
    <property type="match status" value="1"/>
</dbReference>
<dbReference type="Pfam" id="PF04399">
    <property type="entry name" value="Glutaredoxin2_C"/>
    <property type="match status" value="1"/>
</dbReference>
<dbReference type="SFLD" id="SFLDG01204">
    <property type="entry name" value="Grx2-like.1"/>
    <property type="match status" value="1"/>
</dbReference>
<dbReference type="Pfam" id="PF13417">
    <property type="entry name" value="GST_N_3"/>
    <property type="match status" value="1"/>
</dbReference>
<dbReference type="CDD" id="cd03037">
    <property type="entry name" value="GST_N_GRX2"/>
    <property type="match status" value="1"/>
</dbReference>
<dbReference type="InterPro" id="IPR011767">
    <property type="entry name" value="GLR_AS"/>
</dbReference>
<evidence type="ECO:0000259" key="1">
    <source>
        <dbReference type="PROSITE" id="PS50404"/>
    </source>
</evidence>
<dbReference type="GO" id="GO:0005829">
    <property type="term" value="C:cytosol"/>
    <property type="evidence" value="ECO:0007669"/>
    <property type="project" value="InterPro"/>
</dbReference>
<dbReference type="InterPro" id="IPR036249">
    <property type="entry name" value="Thioredoxin-like_sf"/>
</dbReference>
<dbReference type="InterPro" id="IPR040079">
    <property type="entry name" value="Glutathione_S-Trfase"/>
</dbReference>
<dbReference type="EMBL" id="UGSS01000002">
    <property type="protein sequence ID" value="SUB33284.1"/>
    <property type="molecule type" value="Genomic_DNA"/>
</dbReference>
<dbReference type="OrthoDB" id="5291571at2"/>
<protein>
    <submittedName>
        <fullName evidence="2">Glutaredoxin GrxB protein</fullName>
    </submittedName>
</protein>
<reference evidence="2 3" key="1">
    <citation type="submission" date="2018-06" db="EMBL/GenBank/DDBJ databases">
        <authorList>
            <consortium name="Pathogen Informatics"/>
            <person name="Doyle S."/>
        </authorList>
    </citation>
    <scope>NUCLEOTIDE SEQUENCE [LARGE SCALE GENOMIC DNA]</scope>
    <source>
        <strain evidence="2 3">NCTC10699</strain>
    </source>
</reference>
<evidence type="ECO:0000313" key="2">
    <source>
        <dbReference type="EMBL" id="SUB33284.1"/>
    </source>
</evidence>